<sequence>MHRPQAPVVDVVAEGWARWTTHDRAGDGDTAQFRDAVPLACTTSASTPERGRTLLSDLPPGAVNVHRFGQFRPLTRLRWRQFDPHRDEVMGNSDTRPQHHIHTLDESH</sequence>
<dbReference type="Proteomes" id="UP001165042">
    <property type="component" value="Unassembled WGS sequence"/>
</dbReference>
<keyword evidence="3" id="KW-1185">Reference proteome</keyword>
<comment type="caution">
    <text evidence="2">The sequence shown here is derived from an EMBL/GenBank/DDBJ whole genome shotgun (WGS) entry which is preliminary data.</text>
</comment>
<reference evidence="2" key="1">
    <citation type="submission" date="2023-02" db="EMBL/GenBank/DDBJ databases">
        <title>Actinokineospora globicatena NBRC 15670.</title>
        <authorList>
            <person name="Ichikawa N."/>
            <person name="Sato H."/>
            <person name="Tonouchi N."/>
        </authorList>
    </citation>
    <scope>NUCLEOTIDE SEQUENCE</scope>
    <source>
        <strain evidence="2">NBRC 15670</strain>
    </source>
</reference>
<gene>
    <name evidence="2" type="ORF">Aglo03_34500</name>
</gene>
<feature type="region of interest" description="Disordered" evidence="1">
    <location>
        <begin position="86"/>
        <end position="108"/>
    </location>
</feature>
<evidence type="ECO:0000313" key="2">
    <source>
        <dbReference type="EMBL" id="GLW92634.1"/>
    </source>
</evidence>
<dbReference type="AlphaFoldDB" id="A0A9W6QQ87"/>
<organism evidence="2 3">
    <name type="scientific">Actinokineospora globicatena</name>
    <dbReference type="NCBI Taxonomy" id="103729"/>
    <lineage>
        <taxon>Bacteria</taxon>
        <taxon>Bacillati</taxon>
        <taxon>Actinomycetota</taxon>
        <taxon>Actinomycetes</taxon>
        <taxon>Pseudonocardiales</taxon>
        <taxon>Pseudonocardiaceae</taxon>
        <taxon>Actinokineospora</taxon>
    </lineage>
</organism>
<protein>
    <submittedName>
        <fullName evidence="2">Uncharacterized protein</fullName>
    </submittedName>
</protein>
<name>A0A9W6QQ87_9PSEU</name>
<proteinExistence type="predicted"/>
<accession>A0A9W6QQ87</accession>
<evidence type="ECO:0000313" key="3">
    <source>
        <dbReference type="Proteomes" id="UP001165042"/>
    </source>
</evidence>
<evidence type="ECO:0000256" key="1">
    <source>
        <dbReference type="SAM" id="MobiDB-lite"/>
    </source>
</evidence>
<dbReference type="EMBL" id="BSSD01000005">
    <property type="protein sequence ID" value="GLW92634.1"/>
    <property type="molecule type" value="Genomic_DNA"/>
</dbReference>